<name>A0AAW1LP73_SAPOF</name>
<reference evidence="2" key="1">
    <citation type="submission" date="2024-03" db="EMBL/GenBank/DDBJ databases">
        <title>WGS assembly of Saponaria officinalis var. Norfolk2.</title>
        <authorList>
            <person name="Jenkins J."/>
            <person name="Shu S."/>
            <person name="Grimwood J."/>
            <person name="Barry K."/>
            <person name="Goodstein D."/>
            <person name="Schmutz J."/>
            <person name="Leebens-Mack J."/>
            <person name="Osbourn A."/>
        </authorList>
    </citation>
    <scope>NUCLEOTIDE SEQUENCE [LARGE SCALE GENOMIC DNA]</scope>
    <source>
        <strain evidence="2">JIC</strain>
    </source>
</reference>
<comment type="caution">
    <text evidence="2">The sequence shown here is derived from an EMBL/GenBank/DDBJ whole genome shotgun (WGS) entry which is preliminary data.</text>
</comment>
<dbReference type="Pfam" id="PF17820">
    <property type="entry name" value="PDZ_6"/>
    <property type="match status" value="1"/>
</dbReference>
<dbReference type="InterPro" id="IPR001478">
    <property type="entry name" value="PDZ"/>
</dbReference>
<dbReference type="SUPFAM" id="SSF50494">
    <property type="entry name" value="Trypsin-like serine proteases"/>
    <property type="match status" value="1"/>
</dbReference>
<gene>
    <name evidence="2" type="ORF">RND81_04G244700</name>
</gene>
<evidence type="ECO:0000259" key="1">
    <source>
        <dbReference type="PROSITE" id="PS50106"/>
    </source>
</evidence>
<dbReference type="InterPro" id="IPR036034">
    <property type="entry name" value="PDZ_sf"/>
</dbReference>
<dbReference type="SUPFAM" id="SSF50156">
    <property type="entry name" value="PDZ domain-like"/>
    <property type="match status" value="1"/>
</dbReference>
<dbReference type="PANTHER" id="PTHR47389:SF4">
    <property type="entry name" value="OS09G0436400 PROTEIN"/>
    <property type="match status" value="1"/>
</dbReference>
<keyword evidence="3" id="KW-1185">Reference proteome</keyword>
<dbReference type="InterPro" id="IPR041489">
    <property type="entry name" value="PDZ_6"/>
</dbReference>
<dbReference type="Gene3D" id="2.40.10.10">
    <property type="entry name" value="Trypsin-like serine proteases"/>
    <property type="match status" value="1"/>
</dbReference>
<feature type="domain" description="PDZ" evidence="1">
    <location>
        <begin position="143"/>
        <end position="181"/>
    </location>
</feature>
<sequence length="230" mass="26085">MMDVDINPENSFQLRPHSLKLKPGDPVVVVGKYFYKSYNFMAASGYFRMRRCDAYDCRELLLATCRSSISGDGGPLIDLGGQVVGITFYEIGPYIAVLPINIVYKLWEHYKHYKECRHPSYGIEASNIYVADIKLLERLMKKFSISNGVLVEKVLSGSYAESAGLREDDVILKCDGKDVKGFLELWDLMWEKVGRTVELEVARVDLDALQTFTMVVGEAIPNELNKWPQP</sequence>
<accession>A0AAW1LP73</accession>
<proteinExistence type="predicted"/>
<evidence type="ECO:0000313" key="3">
    <source>
        <dbReference type="Proteomes" id="UP001443914"/>
    </source>
</evidence>
<dbReference type="AlphaFoldDB" id="A0AAW1LP73"/>
<dbReference type="PROSITE" id="PS50106">
    <property type="entry name" value="PDZ"/>
    <property type="match status" value="1"/>
</dbReference>
<evidence type="ECO:0000313" key="2">
    <source>
        <dbReference type="EMBL" id="KAK9736015.1"/>
    </source>
</evidence>
<organism evidence="2 3">
    <name type="scientific">Saponaria officinalis</name>
    <name type="common">Common soapwort</name>
    <name type="synonym">Lychnis saponaria</name>
    <dbReference type="NCBI Taxonomy" id="3572"/>
    <lineage>
        <taxon>Eukaryota</taxon>
        <taxon>Viridiplantae</taxon>
        <taxon>Streptophyta</taxon>
        <taxon>Embryophyta</taxon>
        <taxon>Tracheophyta</taxon>
        <taxon>Spermatophyta</taxon>
        <taxon>Magnoliopsida</taxon>
        <taxon>eudicotyledons</taxon>
        <taxon>Gunneridae</taxon>
        <taxon>Pentapetalae</taxon>
        <taxon>Caryophyllales</taxon>
        <taxon>Caryophyllaceae</taxon>
        <taxon>Caryophylleae</taxon>
        <taxon>Saponaria</taxon>
    </lineage>
</organism>
<dbReference type="InterPro" id="IPR009003">
    <property type="entry name" value="Peptidase_S1_PA"/>
</dbReference>
<dbReference type="InterPro" id="IPR043504">
    <property type="entry name" value="Peptidase_S1_PA_chymotrypsin"/>
</dbReference>
<dbReference type="Gene3D" id="2.30.42.10">
    <property type="match status" value="1"/>
</dbReference>
<dbReference type="PANTHER" id="PTHR47389">
    <property type="entry name" value="OS09G0436400 PROTEIN"/>
    <property type="match status" value="1"/>
</dbReference>
<dbReference type="SMART" id="SM00228">
    <property type="entry name" value="PDZ"/>
    <property type="match status" value="1"/>
</dbReference>
<protein>
    <recommendedName>
        <fullName evidence="1">PDZ domain-containing protein</fullName>
    </recommendedName>
</protein>
<dbReference type="Proteomes" id="UP001443914">
    <property type="component" value="Unassembled WGS sequence"/>
</dbReference>
<dbReference type="EMBL" id="JBDFQZ010000004">
    <property type="protein sequence ID" value="KAK9736015.1"/>
    <property type="molecule type" value="Genomic_DNA"/>
</dbReference>